<sequence length="207" mass="21426">MPSTIPFARIGAKTLTAFAGIALAATLCACSAPSVSKENAPQAIAASLARFDEGLSFATDDADETIKAALESDPRLFYFYNGYNGTLSQDGTAQVKWEYKNKGAAIGDVALMSAAEDLDPIIAEAVAAHKTSIGIVSTTPELNRESIDAAFGKAKESGAWEAAGGKSYTISRGTSDYNAFYEVTISVEYAGSDNGGASAVSAQPAEK</sequence>
<feature type="signal peptide" evidence="1">
    <location>
        <begin position="1"/>
        <end position="24"/>
    </location>
</feature>
<reference evidence="2 3" key="2">
    <citation type="journal article" date="2015" name="Genome Announc.">
        <title>Complete Genome Sequence of Coriobacteriaceae Strain 68-1-3, a Novel Mucus-Degrading Isolate from the Swine Intestinal Tract.</title>
        <authorList>
            <person name="Looft T."/>
            <person name="Bayles D.O."/>
            <person name="Alt D.P."/>
            <person name="Stanton T.B."/>
        </authorList>
    </citation>
    <scope>NUCLEOTIDE SEQUENCE [LARGE SCALE GENOMIC DNA]</scope>
    <source>
        <strain evidence="2 3">68-1-3</strain>
    </source>
</reference>
<keyword evidence="3" id="KW-1185">Reference proteome</keyword>
<reference evidence="3" key="1">
    <citation type="submission" date="2014-08" db="EMBL/GenBank/DDBJ databases">
        <title>Coriobacteriaceae sp. complete genome.</title>
        <authorList>
            <person name="Looft T."/>
            <person name="Bayles D.O."/>
            <person name="Stanton T.B."/>
        </authorList>
    </citation>
    <scope>NUCLEOTIDE SEQUENCE [LARGE SCALE GENOMIC DNA]</scope>
    <source>
        <strain evidence="3">68-1-3</strain>
    </source>
</reference>
<gene>
    <name evidence="2" type="ORF">JI75_05200</name>
</gene>
<keyword evidence="1" id="KW-0732">Signal</keyword>
<protein>
    <recommendedName>
        <fullName evidence="4">Lipoprotein</fullName>
    </recommendedName>
</protein>
<dbReference type="OrthoDB" id="9901427at2"/>
<dbReference type="KEGG" id="cbac:JI75_05200"/>
<evidence type="ECO:0000256" key="1">
    <source>
        <dbReference type="SAM" id="SignalP"/>
    </source>
</evidence>
<name>A0A0A8B426_9ACTN</name>
<accession>A0A0A8B426</accession>
<dbReference type="EMBL" id="CP009302">
    <property type="protein sequence ID" value="AJC12150.1"/>
    <property type="molecule type" value="Genomic_DNA"/>
</dbReference>
<evidence type="ECO:0008006" key="4">
    <source>
        <dbReference type="Google" id="ProtNLM"/>
    </source>
</evidence>
<dbReference type="RefSeq" id="WP_039689259.1">
    <property type="nucleotide sequence ID" value="NZ_CP009302.1"/>
</dbReference>
<dbReference type="Proteomes" id="UP000031121">
    <property type="component" value="Chromosome"/>
</dbReference>
<dbReference type="AlphaFoldDB" id="A0A0A8B426"/>
<evidence type="ECO:0000313" key="3">
    <source>
        <dbReference type="Proteomes" id="UP000031121"/>
    </source>
</evidence>
<feature type="chain" id="PRO_5002034146" description="Lipoprotein" evidence="1">
    <location>
        <begin position="25"/>
        <end position="207"/>
    </location>
</feature>
<dbReference type="HOGENOM" id="CLU_1324557_0_0_11"/>
<evidence type="ECO:0000313" key="2">
    <source>
        <dbReference type="EMBL" id="AJC12150.1"/>
    </source>
</evidence>
<organism evidence="2 3">
    <name type="scientific">Berryella intestinalis</name>
    <dbReference type="NCBI Taxonomy" id="1531429"/>
    <lineage>
        <taxon>Bacteria</taxon>
        <taxon>Bacillati</taxon>
        <taxon>Actinomycetota</taxon>
        <taxon>Coriobacteriia</taxon>
        <taxon>Eggerthellales</taxon>
        <taxon>Eggerthellaceae</taxon>
        <taxon>Berryella</taxon>
    </lineage>
</organism>
<proteinExistence type="predicted"/>